<dbReference type="STRING" id="1850517.A8708_15915"/>
<organism evidence="2 3">
    <name type="scientific">Paenibacillus oryzisoli</name>
    <dbReference type="NCBI Taxonomy" id="1850517"/>
    <lineage>
        <taxon>Bacteria</taxon>
        <taxon>Bacillati</taxon>
        <taxon>Bacillota</taxon>
        <taxon>Bacilli</taxon>
        <taxon>Bacillales</taxon>
        <taxon>Paenibacillaceae</taxon>
        <taxon>Paenibacillus</taxon>
    </lineage>
</organism>
<keyword evidence="1" id="KW-0812">Transmembrane</keyword>
<sequence>MYTNLNAAIQALYIILAFNLICVVIIYAIKVRSIRRRRMNDRFQTKFKDYLTYVQANLDGVEPLRVPPWTMNAVEREAMQEKLNDMMEIFSGEQRHKLVQLCLDLGLVKYHQERFKGRSYRVKLDAAYHLGCMRVKEAVPGLLDMLQKHPLDSSLFVVARAVAKCACSQQELQAMVEILLGHNKKYYELIVNIIADSDVDAGSLYTGYVSHKNPAYIRIGLIGLNVYTDPAAASAVYRLMDAEQEDIQLKAVDLYLKSSRLLPRNIVSKLLNHSNLSIRQLTIEALADMKNTAYVELMTFSLNDPDQRIVYASGKGLLRMGEEGMVALCESAAAIQVTERGQFMLQLIEDEIKHLSMGLHNWNKLMQYNTLMYTYDKIFHKSKRIYRVV</sequence>
<keyword evidence="1" id="KW-1133">Transmembrane helix</keyword>
<dbReference type="Proteomes" id="UP000078454">
    <property type="component" value="Unassembled WGS sequence"/>
</dbReference>
<dbReference type="OrthoDB" id="2112914at2"/>
<gene>
    <name evidence="2" type="ORF">A8708_15915</name>
</gene>
<proteinExistence type="predicted"/>
<dbReference type="Gene3D" id="1.25.10.10">
    <property type="entry name" value="Leucine-rich Repeat Variant"/>
    <property type="match status" value="1"/>
</dbReference>
<keyword evidence="1" id="KW-0472">Membrane</keyword>
<feature type="transmembrane region" description="Helical" evidence="1">
    <location>
        <begin position="12"/>
        <end position="29"/>
    </location>
</feature>
<evidence type="ECO:0000313" key="2">
    <source>
        <dbReference type="EMBL" id="OAS13344.1"/>
    </source>
</evidence>
<dbReference type="InterPro" id="IPR011989">
    <property type="entry name" value="ARM-like"/>
</dbReference>
<protein>
    <recommendedName>
        <fullName evidence="4">HEAT repeat domain-containing protein</fullName>
    </recommendedName>
</protein>
<evidence type="ECO:0008006" key="4">
    <source>
        <dbReference type="Google" id="ProtNLM"/>
    </source>
</evidence>
<dbReference type="EMBL" id="LYPB01000094">
    <property type="protein sequence ID" value="OAS13344.1"/>
    <property type="molecule type" value="Genomic_DNA"/>
</dbReference>
<keyword evidence="3" id="KW-1185">Reference proteome</keyword>
<accession>A0A197ZVW2</accession>
<reference evidence="2 3" key="1">
    <citation type="submission" date="2016-05" db="EMBL/GenBank/DDBJ databases">
        <title>Paenibacillus sp. 1ZS3-15 nov., isolated from the rhizosphere soil.</title>
        <authorList>
            <person name="Zhang X.X."/>
            <person name="Zhang J."/>
        </authorList>
    </citation>
    <scope>NUCLEOTIDE SEQUENCE [LARGE SCALE GENOMIC DNA]</scope>
    <source>
        <strain evidence="2 3">1ZS3-15</strain>
    </source>
</reference>
<name>A0A197ZVW2_9BACL</name>
<comment type="caution">
    <text evidence="2">The sequence shown here is derived from an EMBL/GenBank/DDBJ whole genome shotgun (WGS) entry which is preliminary data.</text>
</comment>
<evidence type="ECO:0000313" key="3">
    <source>
        <dbReference type="Proteomes" id="UP000078454"/>
    </source>
</evidence>
<evidence type="ECO:0000256" key="1">
    <source>
        <dbReference type="SAM" id="Phobius"/>
    </source>
</evidence>
<dbReference type="RefSeq" id="WP_068671248.1">
    <property type="nucleotide sequence ID" value="NZ_LYPB01000094.1"/>
</dbReference>
<dbReference type="InterPro" id="IPR016024">
    <property type="entry name" value="ARM-type_fold"/>
</dbReference>
<dbReference type="AlphaFoldDB" id="A0A197ZVW2"/>
<dbReference type="SUPFAM" id="SSF48371">
    <property type="entry name" value="ARM repeat"/>
    <property type="match status" value="2"/>
</dbReference>